<proteinExistence type="predicted"/>
<dbReference type="Proteomes" id="UP000032534">
    <property type="component" value="Unassembled WGS sequence"/>
</dbReference>
<reference evidence="1 2" key="1">
    <citation type="submission" date="2014-11" db="EMBL/GenBank/DDBJ databases">
        <title>Draft Genome Sequences of Paenibacillus polymyxa NRRL B-30509 and Paenibacillus terrae NRRL B-30644, Strains from a Poultry Environment that Produce Tridecaptin A and Paenicidins.</title>
        <authorList>
            <person name="van Belkum M.J."/>
            <person name="Lohans C.T."/>
            <person name="Vederas J.C."/>
        </authorList>
    </citation>
    <scope>NUCLEOTIDE SEQUENCE [LARGE SCALE GENOMIC DNA]</scope>
    <source>
        <strain evidence="1 2">NRRL B-30644</strain>
    </source>
</reference>
<evidence type="ECO:0000313" key="2">
    <source>
        <dbReference type="Proteomes" id="UP000032534"/>
    </source>
</evidence>
<comment type="caution">
    <text evidence="1">The sequence shown here is derived from an EMBL/GenBank/DDBJ whole genome shotgun (WGS) entry which is preliminary data.</text>
</comment>
<protein>
    <submittedName>
        <fullName evidence="1">Uncharacterized protein</fullName>
    </submittedName>
</protein>
<gene>
    <name evidence="1" type="ORF">QD47_26865</name>
</gene>
<dbReference type="EMBL" id="JTHP01000097">
    <property type="protein sequence ID" value="KJD42672.1"/>
    <property type="molecule type" value="Genomic_DNA"/>
</dbReference>
<dbReference type="PATRIC" id="fig|159743.3.peg.5977"/>
<accession>A0A0D7WY53</accession>
<keyword evidence="2" id="KW-1185">Reference proteome</keyword>
<dbReference type="AlphaFoldDB" id="A0A0D7WY53"/>
<evidence type="ECO:0000313" key="1">
    <source>
        <dbReference type="EMBL" id="KJD42672.1"/>
    </source>
</evidence>
<sequence length="78" mass="9276">MFEHKQCMLLLARFLKGQYQVNEELSLEIMNTAKAIRNMIIKYYITRDKEILTKIMLKIPGLIENESRYVQSILNAIR</sequence>
<name>A0A0D7WY53_9BACL</name>
<organism evidence="1 2">
    <name type="scientific">Paenibacillus terrae</name>
    <dbReference type="NCBI Taxonomy" id="159743"/>
    <lineage>
        <taxon>Bacteria</taxon>
        <taxon>Bacillati</taxon>
        <taxon>Bacillota</taxon>
        <taxon>Bacilli</taxon>
        <taxon>Bacillales</taxon>
        <taxon>Paenibacillaceae</taxon>
        <taxon>Paenibacillus</taxon>
    </lineage>
</organism>